<accession>A0A1M5TSJ0</accession>
<reference evidence="2" key="1">
    <citation type="submission" date="2016-11" db="EMBL/GenBank/DDBJ databases">
        <authorList>
            <person name="Varghese N."/>
            <person name="Submissions S."/>
        </authorList>
    </citation>
    <scope>NUCLEOTIDE SEQUENCE [LARGE SCALE GENOMIC DNA]</scope>
    <source>
        <strain evidence="2">CGMCC 1.6496</strain>
    </source>
</reference>
<dbReference type="Proteomes" id="UP000184079">
    <property type="component" value="Unassembled WGS sequence"/>
</dbReference>
<dbReference type="AlphaFoldDB" id="A0A1M5TSJ0"/>
<evidence type="ECO:0000313" key="1">
    <source>
        <dbReference type="EMBL" id="SHH53659.1"/>
    </source>
</evidence>
<dbReference type="RefSeq" id="WP_073008810.1">
    <property type="nucleotide sequence ID" value="NZ_FQXD01000008.1"/>
</dbReference>
<proteinExistence type="predicted"/>
<gene>
    <name evidence="1" type="ORF">SAMN05421807_108123</name>
</gene>
<evidence type="ECO:0000313" key="2">
    <source>
        <dbReference type="Proteomes" id="UP000184079"/>
    </source>
</evidence>
<protein>
    <submittedName>
        <fullName evidence="1">Uncharacterized protein</fullName>
    </submittedName>
</protein>
<keyword evidence="2" id="KW-1185">Reference proteome</keyword>
<organism evidence="1 2">
    <name type="scientific">Virgibacillus chiguensis</name>
    <dbReference type="NCBI Taxonomy" id="411959"/>
    <lineage>
        <taxon>Bacteria</taxon>
        <taxon>Bacillati</taxon>
        <taxon>Bacillota</taxon>
        <taxon>Bacilli</taxon>
        <taxon>Bacillales</taxon>
        <taxon>Bacillaceae</taxon>
        <taxon>Virgibacillus</taxon>
    </lineage>
</organism>
<sequence>MRASTLTVCQEPMGRFDIVNECSGVYDFFHRKQTEEVLCDEQEGYMFTDEKETEDAKHHILRKAFNNIVFVERIHQVAYRNALTNSNLKKEEDHADEIFKQLQAALTTTEQKDLLTELEAAWNSMYAVFLEYSYCQGIADSPVIHKELKQYGICILKECA</sequence>
<name>A0A1M5TSJ0_9BACI</name>
<dbReference type="OrthoDB" id="2708010at2"/>
<dbReference type="EMBL" id="FQXD01000008">
    <property type="protein sequence ID" value="SHH53659.1"/>
    <property type="molecule type" value="Genomic_DNA"/>
</dbReference>